<dbReference type="Pfam" id="PF00512">
    <property type="entry name" value="HisKA"/>
    <property type="match status" value="1"/>
</dbReference>
<dbReference type="EC" id="2.7.13.3" evidence="2"/>
<dbReference type="RefSeq" id="WP_147166052.1">
    <property type="nucleotide sequence ID" value="NZ_VOOR01000005.1"/>
</dbReference>
<dbReference type="PROSITE" id="PS50109">
    <property type="entry name" value="HIS_KIN"/>
    <property type="match status" value="1"/>
</dbReference>
<dbReference type="Proteomes" id="UP000321580">
    <property type="component" value="Unassembled WGS sequence"/>
</dbReference>
<feature type="domain" description="Histidine kinase" evidence="6">
    <location>
        <begin position="597"/>
        <end position="808"/>
    </location>
</feature>
<dbReference type="InterPro" id="IPR003018">
    <property type="entry name" value="GAF"/>
</dbReference>
<dbReference type="PANTHER" id="PTHR43304:SF1">
    <property type="entry name" value="PAC DOMAIN-CONTAINING PROTEIN"/>
    <property type="match status" value="1"/>
</dbReference>
<dbReference type="SUPFAM" id="SSF47384">
    <property type="entry name" value="Homodimeric domain of signal transducing histidine kinase"/>
    <property type="match status" value="1"/>
</dbReference>
<dbReference type="InterPro" id="IPR001610">
    <property type="entry name" value="PAC"/>
</dbReference>
<reference evidence="9 10" key="1">
    <citation type="submission" date="2019-08" db="EMBL/GenBank/DDBJ databases">
        <title>Genome of Phaeodactylibacter luteus.</title>
        <authorList>
            <person name="Bowman J.P."/>
        </authorList>
    </citation>
    <scope>NUCLEOTIDE SEQUENCE [LARGE SCALE GENOMIC DNA]</scope>
    <source>
        <strain evidence="9 10">KCTC 42180</strain>
    </source>
</reference>
<keyword evidence="3" id="KW-0597">Phosphoprotein</keyword>
<dbReference type="OrthoDB" id="9124519at2"/>
<feature type="domain" description="PAS" evidence="7">
    <location>
        <begin position="16"/>
        <end position="90"/>
    </location>
</feature>
<dbReference type="Gene3D" id="3.30.450.20">
    <property type="entry name" value="PAS domain"/>
    <property type="match status" value="3"/>
</dbReference>
<sequence>MEKHYLERELYEKVLSDGAVRRFIEQSAPDGIWYWDLQQPEHEWMDARFWETLGYDPAQMPHSPEAWKDLVHPEDYQRLYAAVQQHLQDAAHPLKEEVRYLHRDGAYRWIRCYGIALRDEKGVPLRMLGGHQDVTAEQELRVSKSLLESLFDQDTGVILRYRLNTDGTDELLYMSRGGGVIWGITEERLADDWLGQLWQTVVPEDVEGFKKSIQHSAQLKTFWNHSWRIRVGTEVKWLEGRGIPRSQPDGSIVWDTLILDVSAQKSAAAELDQQAKMQEQLRQITARFINMPMEDVGAGIDQALGEIGRMVGAGRVYIFDYDFEAGTTSNLYEWCADGVSPEIENLQDVPLEAVPDWLEHHLAGLPMHIPNVPALPEGGLRDILEPQGIKSLLAVPMQHQTQCIGFMGLDSVESYHHYSGAELEFLQLSAQVFANILEHIRSRRELLESELRLQRLTANVPGAIFQIEQKTDGTFSLPFISEGIRKIRKGLTPARISKDPYALFDLINPEDREELKREILKSASRGRRLQADFRFQHESGSTIWLGISARPEQRSDGSTVWYGMAQDITLQKEMEEMKRKSEELTTRYSELEQFSYVASHDLQEPLRTISSFAGLLHRRYHELLDEDGREYLYYMTDAAKRMSQLIDSLLDYSRLGSNRVASTVVLPQLLQQVEQDLGGLIRDTDTVLIVGDLPSLTGYELELRLLFQNLIGNGIKFRSPGRSPVIRIGAERIPGYWKFSVSDNGIGIAKESLERVFKIFQRLHSRTAYEGTGIGLTHCKKIVELHFGRIWMESEIGEGTTVFFTLKV</sequence>
<gene>
    <name evidence="9" type="ORF">FRY97_03545</name>
</gene>
<comment type="caution">
    <text evidence="9">The sequence shown here is derived from an EMBL/GenBank/DDBJ whole genome shotgun (WGS) entry which is preliminary data.</text>
</comment>
<evidence type="ECO:0000256" key="1">
    <source>
        <dbReference type="ARBA" id="ARBA00000085"/>
    </source>
</evidence>
<dbReference type="SUPFAM" id="SSF55781">
    <property type="entry name" value="GAF domain-like"/>
    <property type="match status" value="1"/>
</dbReference>
<dbReference type="PANTHER" id="PTHR43304">
    <property type="entry name" value="PHYTOCHROME-LIKE PROTEIN CPH1"/>
    <property type="match status" value="1"/>
</dbReference>
<dbReference type="Gene3D" id="1.10.287.130">
    <property type="match status" value="1"/>
</dbReference>
<proteinExistence type="predicted"/>
<keyword evidence="4" id="KW-0808">Transferase</keyword>
<evidence type="ECO:0000256" key="3">
    <source>
        <dbReference type="ARBA" id="ARBA00022553"/>
    </source>
</evidence>
<dbReference type="Gene3D" id="3.30.565.10">
    <property type="entry name" value="Histidine kinase-like ATPase, C-terminal domain"/>
    <property type="match status" value="1"/>
</dbReference>
<organism evidence="9 10">
    <name type="scientific">Phaeodactylibacter luteus</name>
    <dbReference type="NCBI Taxonomy" id="1564516"/>
    <lineage>
        <taxon>Bacteria</taxon>
        <taxon>Pseudomonadati</taxon>
        <taxon>Bacteroidota</taxon>
        <taxon>Saprospiria</taxon>
        <taxon>Saprospirales</taxon>
        <taxon>Haliscomenobacteraceae</taxon>
        <taxon>Phaeodactylibacter</taxon>
    </lineage>
</organism>
<dbReference type="SMART" id="SM00387">
    <property type="entry name" value="HATPase_c"/>
    <property type="match status" value="1"/>
</dbReference>
<evidence type="ECO:0000259" key="7">
    <source>
        <dbReference type="PROSITE" id="PS50112"/>
    </source>
</evidence>
<dbReference type="InterPro" id="IPR036890">
    <property type="entry name" value="HATPase_C_sf"/>
</dbReference>
<dbReference type="Pfam" id="PF01590">
    <property type="entry name" value="GAF"/>
    <property type="match status" value="1"/>
</dbReference>
<protein>
    <recommendedName>
        <fullName evidence="2">histidine kinase</fullName>
        <ecNumber evidence="2">2.7.13.3</ecNumber>
    </recommendedName>
</protein>
<name>A0A5C6S083_9BACT</name>
<dbReference type="InterPro" id="IPR003661">
    <property type="entry name" value="HisK_dim/P_dom"/>
</dbReference>
<dbReference type="EMBL" id="VOOR01000005">
    <property type="protein sequence ID" value="TXB67931.1"/>
    <property type="molecule type" value="Genomic_DNA"/>
</dbReference>
<feature type="domain" description="PAC" evidence="8">
    <location>
        <begin position="529"/>
        <end position="580"/>
    </location>
</feature>
<evidence type="ECO:0000256" key="2">
    <source>
        <dbReference type="ARBA" id="ARBA00012438"/>
    </source>
</evidence>
<dbReference type="SUPFAM" id="SSF55785">
    <property type="entry name" value="PYP-like sensor domain (PAS domain)"/>
    <property type="match status" value="3"/>
</dbReference>
<dbReference type="AlphaFoldDB" id="A0A5C6S083"/>
<dbReference type="CDD" id="cd00130">
    <property type="entry name" value="PAS"/>
    <property type="match status" value="2"/>
</dbReference>
<dbReference type="InterPro" id="IPR003594">
    <property type="entry name" value="HATPase_dom"/>
</dbReference>
<dbReference type="InterPro" id="IPR000700">
    <property type="entry name" value="PAS-assoc_C"/>
</dbReference>
<dbReference type="InterPro" id="IPR036097">
    <property type="entry name" value="HisK_dim/P_sf"/>
</dbReference>
<dbReference type="SUPFAM" id="SSF55874">
    <property type="entry name" value="ATPase domain of HSP90 chaperone/DNA topoisomerase II/histidine kinase"/>
    <property type="match status" value="1"/>
</dbReference>
<feature type="domain" description="PAC" evidence="8">
    <location>
        <begin position="94"/>
        <end position="146"/>
    </location>
</feature>
<evidence type="ECO:0000256" key="5">
    <source>
        <dbReference type="ARBA" id="ARBA00022777"/>
    </source>
</evidence>
<dbReference type="Gene3D" id="3.30.450.40">
    <property type="match status" value="1"/>
</dbReference>
<evidence type="ECO:0000313" key="10">
    <source>
        <dbReference type="Proteomes" id="UP000321580"/>
    </source>
</evidence>
<evidence type="ECO:0000313" key="9">
    <source>
        <dbReference type="EMBL" id="TXB67931.1"/>
    </source>
</evidence>
<dbReference type="SMART" id="SM00091">
    <property type="entry name" value="PAS"/>
    <property type="match status" value="3"/>
</dbReference>
<dbReference type="InterPro" id="IPR013655">
    <property type="entry name" value="PAS_fold_3"/>
</dbReference>
<dbReference type="GO" id="GO:0000155">
    <property type="term" value="F:phosphorelay sensor kinase activity"/>
    <property type="evidence" value="ECO:0007669"/>
    <property type="project" value="InterPro"/>
</dbReference>
<dbReference type="PRINTS" id="PR00344">
    <property type="entry name" value="BCTRLSENSOR"/>
</dbReference>
<dbReference type="SMART" id="SM00086">
    <property type="entry name" value="PAC"/>
    <property type="match status" value="3"/>
</dbReference>
<keyword evidence="10" id="KW-1185">Reference proteome</keyword>
<dbReference type="Pfam" id="PF02518">
    <property type="entry name" value="HATPase_c"/>
    <property type="match status" value="1"/>
</dbReference>
<comment type="catalytic activity">
    <reaction evidence="1">
        <text>ATP + protein L-histidine = ADP + protein N-phospho-L-histidine.</text>
        <dbReference type="EC" id="2.7.13.3"/>
    </reaction>
</comment>
<dbReference type="SMART" id="SM00388">
    <property type="entry name" value="HisKA"/>
    <property type="match status" value="1"/>
</dbReference>
<dbReference type="InterPro" id="IPR029016">
    <property type="entry name" value="GAF-like_dom_sf"/>
</dbReference>
<dbReference type="PROSITE" id="PS50113">
    <property type="entry name" value="PAC"/>
    <property type="match status" value="2"/>
</dbReference>
<evidence type="ECO:0000259" key="8">
    <source>
        <dbReference type="PROSITE" id="PS50113"/>
    </source>
</evidence>
<accession>A0A5C6S083</accession>
<dbReference type="PROSITE" id="PS50112">
    <property type="entry name" value="PAS"/>
    <property type="match status" value="1"/>
</dbReference>
<evidence type="ECO:0000259" key="6">
    <source>
        <dbReference type="PROSITE" id="PS50109"/>
    </source>
</evidence>
<dbReference type="InterPro" id="IPR004358">
    <property type="entry name" value="Sig_transdc_His_kin-like_C"/>
</dbReference>
<dbReference type="InterPro" id="IPR035965">
    <property type="entry name" value="PAS-like_dom_sf"/>
</dbReference>
<dbReference type="NCBIfam" id="TIGR00229">
    <property type="entry name" value="sensory_box"/>
    <property type="match status" value="2"/>
</dbReference>
<evidence type="ECO:0000256" key="4">
    <source>
        <dbReference type="ARBA" id="ARBA00022679"/>
    </source>
</evidence>
<dbReference type="InterPro" id="IPR005467">
    <property type="entry name" value="His_kinase_dom"/>
</dbReference>
<keyword evidence="5" id="KW-0418">Kinase</keyword>
<dbReference type="InterPro" id="IPR000014">
    <property type="entry name" value="PAS"/>
</dbReference>
<dbReference type="InterPro" id="IPR052162">
    <property type="entry name" value="Sensor_kinase/Photoreceptor"/>
</dbReference>
<dbReference type="Pfam" id="PF08447">
    <property type="entry name" value="PAS_3"/>
    <property type="match status" value="2"/>
</dbReference>
<dbReference type="SMART" id="SM00065">
    <property type="entry name" value="GAF"/>
    <property type="match status" value="1"/>
</dbReference>
<dbReference type="CDD" id="cd00082">
    <property type="entry name" value="HisKA"/>
    <property type="match status" value="1"/>
</dbReference>